<evidence type="ECO:0000256" key="2">
    <source>
        <dbReference type="SAM" id="Coils"/>
    </source>
</evidence>
<gene>
    <name evidence="5" type="ORF">FU658_01700</name>
</gene>
<sequence length="982" mass="107805">MTQASPPRADASLRQAQVWHALVQARELPDLAQALSRLGETLPGFRALRLGWGNEATGTRCAPDGVLLDAAVEQALQRACAARDGLVLELPGAVTAAWPVPATDRTISVVILCEDNTPVARFQPLLDSARALASALVEKESLRLAVARTGQAERLQNALYSIAELASSELDMPRMLARLHEIVAGLMYAENFFIVRYSAARQTIRFIYFADSQDPFIPDPETELGIADLPNSLTLGMIRHGRALMGPSAQLRAQIGLEPADAHGPDSADWLGVPLLSGEEVRGAVVVQSYDGQVSFSEEDRVLLSFVAQHILTALERRDAREELERRVGERTRELARTNSELRSEVEERQRAERLQAALFRIAELSITTGSQDAFHAAVHEVVGRLLYARNFFIALLNEGGDGLEFPYSVDERDAQRPPRHLAHGLSEYVLRTRKPLLADHDKVSELVATGEVQSSGAASRCWLGVPLIRDEVAVGVVVVQSYSDEVMFTHRDQELLTFVSFHIASGLVRKRAQERLLEAYAELEHRVEERTEALARANSELRAQIVERERAERELTHLALHDSLTGLPNRTQFLDRLQQSMQEYATRTDSPFAVLFLDLDRFKVVNDSVGHLVGDELLKHAARRISMAVREPDMVARLGGDEFAVLLEDVGDEAGAIEVGRRIIDALSAPMMIEGKELFTSASIGIALATPEYLAAEELLRDADAAMYRAKAAGRNTSETFDAGLRLEALRVLDLESDLRRSLARGDFEPYFQPIVALEDARTVAHEALLRWHHPVRGLLLPGSFLSVAQDSGLIEQIDWQVFEQAIAAIPRLCPDGGYVCINVSPRHLHSRAFVPRLQALLAKAGAEGRQLRVELTEGALLEGSESVHHSLAQLRGAGIIAQIDDFGTGYSALSYLHRFPIGALKIDRSFVADLDKDPAGSGRGAVVGAILAMARSLDLEVIAEGIESPGQREMLMKLGCQLGQGYFFGHPLPLPPGSVR</sequence>
<feature type="coiled-coil region" evidence="2">
    <location>
        <begin position="321"/>
        <end position="355"/>
    </location>
</feature>
<evidence type="ECO:0000256" key="1">
    <source>
        <dbReference type="ARBA" id="ARBA00001946"/>
    </source>
</evidence>
<dbReference type="SMART" id="SM00052">
    <property type="entry name" value="EAL"/>
    <property type="match status" value="1"/>
</dbReference>
<dbReference type="NCBIfam" id="TIGR00254">
    <property type="entry name" value="GGDEF"/>
    <property type="match status" value="1"/>
</dbReference>
<dbReference type="Pfam" id="PF01590">
    <property type="entry name" value="GAF"/>
    <property type="match status" value="1"/>
</dbReference>
<dbReference type="SMART" id="SM00065">
    <property type="entry name" value="GAF"/>
    <property type="match status" value="2"/>
</dbReference>
<evidence type="ECO:0000313" key="6">
    <source>
        <dbReference type="Proteomes" id="UP000321248"/>
    </source>
</evidence>
<dbReference type="AlphaFoldDB" id="A0A5C8KXN3"/>
<dbReference type="InterPro" id="IPR029787">
    <property type="entry name" value="Nucleotide_cyclase"/>
</dbReference>
<dbReference type="FunFam" id="3.30.70.270:FF:000001">
    <property type="entry name" value="Diguanylate cyclase domain protein"/>
    <property type="match status" value="1"/>
</dbReference>
<keyword evidence="6" id="KW-1185">Reference proteome</keyword>
<comment type="cofactor">
    <cofactor evidence="1">
        <name>Mg(2+)</name>
        <dbReference type="ChEBI" id="CHEBI:18420"/>
    </cofactor>
</comment>
<evidence type="ECO:0000259" key="3">
    <source>
        <dbReference type="PROSITE" id="PS50883"/>
    </source>
</evidence>
<dbReference type="OrthoDB" id="9804951at2"/>
<dbReference type="Pfam" id="PF00563">
    <property type="entry name" value="EAL"/>
    <property type="match status" value="1"/>
</dbReference>
<dbReference type="SMART" id="SM00267">
    <property type="entry name" value="GGDEF"/>
    <property type="match status" value="1"/>
</dbReference>
<name>A0A5C8KXN3_9GAMM</name>
<dbReference type="InterPro" id="IPR003018">
    <property type="entry name" value="GAF"/>
</dbReference>
<comment type="caution">
    <text evidence="5">The sequence shown here is derived from an EMBL/GenBank/DDBJ whole genome shotgun (WGS) entry which is preliminary data.</text>
</comment>
<dbReference type="InterPro" id="IPR001633">
    <property type="entry name" value="EAL_dom"/>
</dbReference>
<dbReference type="InterPro" id="IPR000160">
    <property type="entry name" value="GGDEF_dom"/>
</dbReference>
<dbReference type="InterPro" id="IPR052155">
    <property type="entry name" value="Biofilm_reg_signaling"/>
</dbReference>
<keyword evidence="2" id="KW-0175">Coiled coil</keyword>
<dbReference type="PANTHER" id="PTHR44757">
    <property type="entry name" value="DIGUANYLATE CYCLASE DGCP"/>
    <property type="match status" value="1"/>
</dbReference>
<dbReference type="InterPro" id="IPR035919">
    <property type="entry name" value="EAL_sf"/>
</dbReference>
<feature type="domain" description="EAL" evidence="3">
    <location>
        <begin position="733"/>
        <end position="982"/>
    </location>
</feature>
<dbReference type="Proteomes" id="UP000321248">
    <property type="component" value="Unassembled WGS sequence"/>
</dbReference>
<evidence type="ECO:0000313" key="5">
    <source>
        <dbReference type="EMBL" id="TXK65838.1"/>
    </source>
</evidence>
<dbReference type="CDD" id="cd01949">
    <property type="entry name" value="GGDEF"/>
    <property type="match status" value="1"/>
</dbReference>
<dbReference type="InterPro" id="IPR043128">
    <property type="entry name" value="Rev_trsase/Diguanyl_cyclase"/>
</dbReference>
<dbReference type="PROSITE" id="PS50887">
    <property type="entry name" value="GGDEF"/>
    <property type="match status" value="1"/>
</dbReference>
<dbReference type="SUPFAM" id="SSF55073">
    <property type="entry name" value="Nucleotide cyclase"/>
    <property type="match status" value="1"/>
</dbReference>
<dbReference type="SUPFAM" id="SSF141868">
    <property type="entry name" value="EAL domain-like"/>
    <property type="match status" value="1"/>
</dbReference>
<dbReference type="GO" id="GO:0003824">
    <property type="term" value="F:catalytic activity"/>
    <property type="evidence" value="ECO:0007669"/>
    <property type="project" value="UniProtKB-ARBA"/>
</dbReference>
<proteinExistence type="predicted"/>
<dbReference type="PROSITE" id="PS50883">
    <property type="entry name" value="EAL"/>
    <property type="match status" value="1"/>
</dbReference>
<reference evidence="5 6" key="1">
    <citation type="submission" date="2019-08" db="EMBL/GenBank/DDBJ databases">
        <authorList>
            <person name="Karlyshev A.V."/>
        </authorList>
    </citation>
    <scope>NUCLEOTIDE SEQUENCE [LARGE SCALE GENOMIC DNA]</scope>
    <source>
        <strain evidence="5 6">Alg18-2.2</strain>
    </source>
</reference>
<dbReference type="EMBL" id="VRTS01000001">
    <property type="protein sequence ID" value="TXK65838.1"/>
    <property type="molecule type" value="Genomic_DNA"/>
</dbReference>
<dbReference type="PANTHER" id="PTHR44757:SF2">
    <property type="entry name" value="BIOFILM ARCHITECTURE MAINTENANCE PROTEIN MBAA"/>
    <property type="match status" value="1"/>
</dbReference>
<organism evidence="5 6">
    <name type="scientific">Alkalisalibacterium limincola</name>
    <dbReference type="NCBI Taxonomy" id="2699169"/>
    <lineage>
        <taxon>Bacteria</taxon>
        <taxon>Pseudomonadati</taxon>
        <taxon>Pseudomonadota</taxon>
        <taxon>Gammaproteobacteria</taxon>
        <taxon>Lysobacterales</taxon>
        <taxon>Lysobacteraceae</taxon>
        <taxon>Alkalisalibacterium</taxon>
    </lineage>
</organism>
<dbReference type="CDD" id="cd01948">
    <property type="entry name" value="EAL"/>
    <property type="match status" value="1"/>
</dbReference>
<accession>A0A5C8KXN3</accession>
<feature type="domain" description="GGDEF" evidence="4">
    <location>
        <begin position="591"/>
        <end position="724"/>
    </location>
</feature>
<dbReference type="SUPFAM" id="SSF55781">
    <property type="entry name" value="GAF domain-like"/>
    <property type="match status" value="2"/>
</dbReference>
<protein>
    <submittedName>
        <fullName evidence="5">EAL domain-containing protein</fullName>
    </submittedName>
</protein>
<feature type="coiled-coil region" evidence="2">
    <location>
        <begin position="514"/>
        <end position="555"/>
    </location>
</feature>
<dbReference type="Gene3D" id="3.30.450.40">
    <property type="match status" value="2"/>
</dbReference>
<dbReference type="InterPro" id="IPR029016">
    <property type="entry name" value="GAF-like_dom_sf"/>
</dbReference>
<dbReference type="Gene3D" id="3.20.20.450">
    <property type="entry name" value="EAL domain"/>
    <property type="match status" value="1"/>
</dbReference>
<evidence type="ECO:0000259" key="4">
    <source>
        <dbReference type="PROSITE" id="PS50887"/>
    </source>
</evidence>
<dbReference type="RefSeq" id="WP_147890511.1">
    <property type="nucleotide sequence ID" value="NZ_VRTS01000001.1"/>
</dbReference>
<dbReference type="Pfam" id="PF13185">
    <property type="entry name" value="GAF_2"/>
    <property type="match status" value="1"/>
</dbReference>
<dbReference type="Gene3D" id="3.30.70.270">
    <property type="match status" value="1"/>
</dbReference>
<dbReference type="Pfam" id="PF00990">
    <property type="entry name" value="GGDEF"/>
    <property type="match status" value="1"/>
</dbReference>